<evidence type="ECO:0000313" key="1">
    <source>
        <dbReference type="EMBL" id="MBY82411.1"/>
    </source>
</evidence>
<accession>A0A2S2QXB4</accession>
<dbReference type="OrthoDB" id="6626490at2759"/>
<protein>
    <submittedName>
        <fullName evidence="1">Uncharacterized protein</fullName>
    </submittedName>
</protein>
<sequence length="148" mass="17346">MLKKTIQIKTYQPYNLIREAKTRCYPPKEAFIITESLAEIYLQELLDHTAFRIIKCQWSVVDGFSTENITSMTLITKWGFDRSTGHSEYKLKYNEDFSDSQVLLMSLVPIQLFVSISHSHKLYGKILSHIVQGIFDQYDFSLKKKQKK</sequence>
<dbReference type="EMBL" id="GGMS01013208">
    <property type="protein sequence ID" value="MBY82411.1"/>
    <property type="molecule type" value="Transcribed_RNA"/>
</dbReference>
<dbReference type="AlphaFoldDB" id="A0A2S2QXB4"/>
<organism evidence="1">
    <name type="scientific">Sipha flava</name>
    <name type="common">yellow sugarcane aphid</name>
    <dbReference type="NCBI Taxonomy" id="143950"/>
    <lineage>
        <taxon>Eukaryota</taxon>
        <taxon>Metazoa</taxon>
        <taxon>Ecdysozoa</taxon>
        <taxon>Arthropoda</taxon>
        <taxon>Hexapoda</taxon>
        <taxon>Insecta</taxon>
        <taxon>Pterygota</taxon>
        <taxon>Neoptera</taxon>
        <taxon>Paraneoptera</taxon>
        <taxon>Hemiptera</taxon>
        <taxon>Sternorrhyncha</taxon>
        <taxon>Aphidomorpha</taxon>
        <taxon>Aphidoidea</taxon>
        <taxon>Aphididae</taxon>
        <taxon>Sipha</taxon>
    </lineage>
</organism>
<reference evidence="1" key="1">
    <citation type="submission" date="2018-04" db="EMBL/GenBank/DDBJ databases">
        <title>Transcriptome assembly of Sipha flava.</title>
        <authorList>
            <person name="Scully E.D."/>
            <person name="Geib S.M."/>
            <person name="Palmer N.A."/>
            <person name="Koch K."/>
            <person name="Bradshaw J."/>
            <person name="Heng-Moss T."/>
            <person name="Sarath G."/>
        </authorList>
    </citation>
    <scope>NUCLEOTIDE SEQUENCE</scope>
</reference>
<gene>
    <name evidence="1" type="ORF">g.114385</name>
</gene>
<proteinExistence type="predicted"/>
<name>A0A2S2QXB4_9HEMI</name>